<evidence type="ECO:0000256" key="6">
    <source>
        <dbReference type="ARBA" id="ARBA00023306"/>
    </source>
</evidence>
<dbReference type="InterPro" id="IPR003511">
    <property type="entry name" value="HORMA_dom"/>
</dbReference>
<dbReference type="InterPro" id="IPR036570">
    <property type="entry name" value="HORMA_dom_sf"/>
</dbReference>
<keyword evidence="5" id="KW-0539">Nucleus</keyword>
<dbReference type="Gene3D" id="3.30.900.10">
    <property type="entry name" value="HORMA domain"/>
    <property type="match status" value="1"/>
</dbReference>
<evidence type="ECO:0000256" key="4">
    <source>
        <dbReference type="ARBA" id="ARBA00022776"/>
    </source>
</evidence>
<protein>
    <recommendedName>
        <fullName evidence="7">HORMA domain-containing protein</fullName>
    </recommendedName>
</protein>
<dbReference type="Pfam" id="PF02301">
    <property type="entry name" value="HORMA"/>
    <property type="match status" value="1"/>
</dbReference>
<keyword evidence="6" id="KW-0131">Cell cycle</keyword>
<comment type="subcellular location">
    <subcellularLocation>
        <location evidence="1">Nucleus</location>
    </subcellularLocation>
</comment>
<dbReference type="PROSITE" id="PS50815">
    <property type="entry name" value="HORMA"/>
    <property type="match status" value="1"/>
</dbReference>
<keyword evidence="9" id="KW-1185">Reference proteome</keyword>
<dbReference type="GO" id="GO:0005654">
    <property type="term" value="C:nucleoplasm"/>
    <property type="evidence" value="ECO:0007669"/>
    <property type="project" value="TreeGrafter"/>
</dbReference>
<name>A0AAD7UE37_9STRA</name>
<comment type="similarity">
    <text evidence="2">Belongs to the MAD2 family.</text>
</comment>
<keyword evidence="3" id="KW-0132">Cell division</keyword>
<evidence type="ECO:0000256" key="5">
    <source>
        <dbReference type="ARBA" id="ARBA00023242"/>
    </source>
</evidence>
<feature type="domain" description="HORMA" evidence="7">
    <location>
        <begin position="11"/>
        <end position="197"/>
    </location>
</feature>
<dbReference type="PANTHER" id="PTHR11842">
    <property type="entry name" value="MITOTIC SPINDLE ASSEMBLY CHECKPOINT PROTEIN MAD2"/>
    <property type="match status" value="1"/>
</dbReference>
<dbReference type="Proteomes" id="UP001230188">
    <property type="component" value="Unassembled WGS sequence"/>
</dbReference>
<evidence type="ECO:0000259" key="7">
    <source>
        <dbReference type="PROSITE" id="PS50815"/>
    </source>
</evidence>
<gene>
    <name evidence="8" type="ORF">CTAYLR_004845</name>
</gene>
<dbReference type="GO" id="GO:0007094">
    <property type="term" value="P:mitotic spindle assembly checkpoint signaling"/>
    <property type="evidence" value="ECO:0007669"/>
    <property type="project" value="TreeGrafter"/>
</dbReference>
<keyword evidence="4" id="KW-0498">Mitosis</keyword>
<reference evidence="8" key="1">
    <citation type="submission" date="2023-01" db="EMBL/GenBank/DDBJ databases">
        <title>Metagenome sequencing of chrysophaentin producing Chrysophaeum taylorii.</title>
        <authorList>
            <person name="Davison J."/>
            <person name="Bewley C."/>
        </authorList>
    </citation>
    <scope>NUCLEOTIDE SEQUENCE</scope>
    <source>
        <strain evidence="8">NIES-1699</strain>
    </source>
</reference>
<dbReference type="EMBL" id="JAQMWT010000348">
    <property type="protein sequence ID" value="KAJ8603615.1"/>
    <property type="molecule type" value="Genomic_DNA"/>
</dbReference>
<dbReference type="GO" id="GO:0051301">
    <property type="term" value="P:cell division"/>
    <property type="evidence" value="ECO:0007669"/>
    <property type="project" value="UniProtKB-KW"/>
</dbReference>
<dbReference type="GO" id="GO:0000776">
    <property type="term" value="C:kinetochore"/>
    <property type="evidence" value="ECO:0007669"/>
    <property type="project" value="TreeGrafter"/>
</dbReference>
<proteinExistence type="inferred from homology"/>
<dbReference type="GO" id="GO:0005737">
    <property type="term" value="C:cytoplasm"/>
    <property type="evidence" value="ECO:0007669"/>
    <property type="project" value="TreeGrafter"/>
</dbReference>
<accession>A0AAD7UE37</accession>
<dbReference type="AlphaFoldDB" id="A0AAD7UE37"/>
<evidence type="ECO:0000313" key="8">
    <source>
        <dbReference type="EMBL" id="KAJ8603615.1"/>
    </source>
</evidence>
<evidence type="ECO:0000256" key="2">
    <source>
        <dbReference type="ARBA" id="ARBA00010348"/>
    </source>
</evidence>
<evidence type="ECO:0000256" key="3">
    <source>
        <dbReference type="ARBA" id="ARBA00022618"/>
    </source>
</evidence>
<comment type="caution">
    <text evidence="8">The sequence shown here is derived from an EMBL/GenBank/DDBJ whole genome shotgun (WGS) entry which is preliminary data.</text>
</comment>
<organism evidence="8 9">
    <name type="scientific">Chrysophaeum taylorii</name>
    <dbReference type="NCBI Taxonomy" id="2483200"/>
    <lineage>
        <taxon>Eukaryota</taxon>
        <taxon>Sar</taxon>
        <taxon>Stramenopiles</taxon>
        <taxon>Ochrophyta</taxon>
        <taxon>Pelagophyceae</taxon>
        <taxon>Pelagomonadales</taxon>
        <taxon>Pelagomonadaceae</taxon>
        <taxon>Chrysophaeum</taxon>
    </lineage>
</organism>
<dbReference type="SUPFAM" id="SSF56019">
    <property type="entry name" value="The spindle assembly checkpoint protein mad2"/>
    <property type="match status" value="1"/>
</dbReference>
<evidence type="ECO:0000256" key="1">
    <source>
        <dbReference type="ARBA" id="ARBA00004123"/>
    </source>
</evidence>
<sequence>MATTTKTISLSGSVEIVREFFEFSINSILYQRGIYPPETFKRVAKYGLGMMVSTDEGLREYLGQVTRQLDSWLTSADVQRLVLVVTGVDSKKPLERWVFAVKTDLGGGGKENSTNAGPKSQKDITAEIQAIIRQITASVTFLPLLTEPCAFDLLVYTKKSSSVPSTWEDTDPLHIANGTEVKLRSFTTTIHNIDAAVSYAPED</sequence>
<evidence type="ECO:0000313" key="9">
    <source>
        <dbReference type="Proteomes" id="UP001230188"/>
    </source>
</evidence>
<dbReference type="FunFam" id="3.30.900.10:FF:000002">
    <property type="entry name" value="Mitotic spindle assembly checkpoint protein MAD2A"/>
    <property type="match status" value="1"/>
</dbReference>
<dbReference type="InterPro" id="IPR045091">
    <property type="entry name" value="Mad2-like"/>
</dbReference>
<dbReference type="PANTHER" id="PTHR11842:SF11">
    <property type="entry name" value="MITOTIC SPINDLE ASSEMBLY CHECKPOINT PROTEIN MAD2A"/>
    <property type="match status" value="1"/>
</dbReference>